<dbReference type="Proteomes" id="UP000747542">
    <property type="component" value="Unassembled WGS sequence"/>
</dbReference>
<feature type="region of interest" description="Disordered" evidence="1">
    <location>
        <begin position="345"/>
        <end position="428"/>
    </location>
</feature>
<keyword evidence="3" id="KW-1185">Reference proteome</keyword>
<organism evidence="2 3">
    <name type="scientific">Homarus americanus</name>
    <name type="common">American lobster</name>
    <dbReference type="NCBI Taxonomy" id="6706"/>
    <lineage>
        <taxon>Eukaryota</taxon>
        <taxon>Metazoa</taxon>
        <taxon>Ecdysozoa</taxon>
        <taxon>Arthropoda</taxon>
        <taxon>Crustacea</taxon>
        <taxon>Multicrustacea</taxon>
        <taxon>Malacostraca</taxon>
        <taxon>Eumalacostraca</taxon>
        <taxon>Eucarida</taxon>
        <taxon>Decapoda</taxon>
        <taxon>Pleocyemata</taxon>
        <taxon>Astacidea</taxon>
        <taxon>Nephropoidea</taxon>
        <taxon>Nephropidae</taxon>
        <taxon>Homarus</taxon>
    </lineage>
</organism>
<name>A0A8J5J2H8_HOMAM</name>
<feature type="compositionally biased region" description="Polar residues" evidence="1">
    <location>
        <begin position="386"/>
        <end position="428"/>
    </location>
</feature>
<evidence type="ECO:0000256" key="1">
    <source>
        <dbReference type="SAM" id="MobiDB-lite"/>
    </source>
</evidence>
<dbReference type="EMBL" id="JAHLQT010046530">
    <property type="protein sequence ID" value="KAG7153567.1"/>
    <property type="molecule type" value="Genomic_DNA"/>
</dbReference>
<reference evidence="2" key="1">
    <citation type="journal article" date="2021" name="Sci. Adv.">
        <title>The American lobster genome reveals insights on longevity, neural, and immune adaptations.</title>
        <authorList>
            <person name="Polinski J.M."/>
            <person name="Zimin A.V."/>
            <person name="Clark K.F."/>
            <person name="Kohn A.B."/>
            <person name="Sadowski N."/>
            <person name="Timp W."/>
            <person name="Ptitsyn A."/>
            <person name="Khanna P."/>
            <person name="Romanova D.Y."/>
            <person name="Williams P."/>
            <person name="Greenwood S.J."/>
            <person name="Moroz L.L."/>
            <person name="Walt D.R."/>
            <person name="Bodnar A.G."/>
        </authorList>
    </citation>
    <scope>NUCLEOTIDE SEQUENCE</scope>
    <source>
        <strain evidence="2">GMGI-L3</strain>
    </source>
</reference>
<evidence type="ECO:0000313" key="2">
    <source>
        <dbReference type="EMBL" id="KAG7153567.1"/>
    </source>
</evidence>
<comment type="caution">
    <text evidence="2">The sequence shown here is derived from an EMBL/GenBank/DDBJ whole genome shotgun (WGS) entry which is preliminary data.</text>
</comment>
<feature type="region of interest" description="Disordered" evidence="1">
    <location>
        <begin position="488"/>
        <end position="553"/>
    </location>
</feature>
<feature type="region of interest" description="Disordered" evidence="1">
    <location>
        <begin position="12"/>
        <end position="50"/>
    </location>
</feature>
<protein>
    <submittedName>
        <fullName evidence="2">Uncharacterized protein</fullName>
    </submittedName>
</protein>
<evidence type="ECO:0000313" key="3">
    <source>
        <dbReference type="Proteomes" id="UP000747542"/>
    </source>
</evidence>
<accession>A0A8J5J2H8</accession>
<feature type="compositionally biased region" description="Basic and acidic residues" evidence="1">
    <location>
        <begin position="494"/>
        <end position="530"/>
    </location>
</feature>
<sequence length="553" mass="60672">MRGCRWRKAHGHLEWGGGHGHPEGGGMAIQSGGPWPSRVGARPSRVGGGGHPEWGAMAIQSVEGRVVGVRTFPVAVSVYDMDENTQCLLISGTMAGKAFKSIVKRMKPREKQDQGADLFSSSQGVFEEVQLRQHSRRHCSEDAKRFTVNLGVEDLSAVPRPESMARFYTDDDLGVISRRRSSLRLGSTSDNEEDLTPFLLREYLRKENAERYGSSEDMKAGTRRQDKENKLWERKKSLIVLPEEGNLKEGHEEDSMRGLIQRTRDGLYLSLPHTEKCLMSDPVCMGFGVVEELYPSAPLTRLESKRQDMRLSLTTTHNLVGSGIEGVPTSTDLTRALVEGGIEGVPTSIDLTPVAPPRRKRDARKRAMNWNSDSGSSSTPGTPQSFTMSTPGTPQSLVMSTPGTPQSLVMSTPGTPQSLATSTPGTPQSLVMSTQALLRASPCQRQALLRASPCQRQALLRASPCQRQALLRASSCQRQALLRASPCQRQALSEPRHVNARHSSEPRHVNARHSSEPRHVNARHSSEPRHVNARHSSEPQSITAHSTTSSSPS</sequence>
<gene>
    <name evidence="2" type="ORF">Hamer_G025919</name>
</gene>
<dbReference type="AlphaFoldDB" id="A0A8J5J2H8"/>
<feature type="compositionally biased region" description="Polar residues" evidence="1">
    <location>
        <begin position="538"/>
        <end position="553"/>
    </location>
</feature>
<feature type="compositionally biased region" description="Low complexity" evidence="1">
    <location>
        <begin position="372"/>
        <end position="385"/>
    </location>
</feature>
<feature type="compositionally biased region" description="Basic residues" evidence="1">
    <location>
        <begin position="357"/>
        <end position="367"/>
    </location>
</feature>
<proteinExistence type="predicted"/>
<feature type="compositionally biased region" description="Gly residues" evidence="1">
    <location>
        <begin position="14"/>
        <end position="27"/>
    </location>
</feature>